<dbReference type="Proteomes" id="UP000199036">
    <property type="component" value="Unassembled WGS sequence"/>
</dbReference>
<gene>
    <name evidence="2" type="ORF">SAMN05421741_10269</name>
</gene>
<dbReference type="Pfam" id="PF13585">
    <property type="entry name" value="CHU_C"/>
    <property type="match status" value="1"/>
</dbReference>
<proteinExistence type="predicted"/>
<dbReference type="AlphaFoldDB" id="A0A1I4X143"/>
<evidence type="ECO:0000313" key="3">
    <source>
        <dbReference type="Proteomes" id="UP000199036"/>
    </source>
</evidence>
<dbReference type="RefSeq" id="WP_091518274.1">
    <property type="nucleotide sequence ID" value="NZ_FOVI01000002.1"/>
</dbReference>
<evidence type="ECO:0000256" key="1">
    <source>
        <dbReference type="SAM" id="SignalP"/>
    </source>
</evidence>
<evidence type="ECO:0000313" key="2">
    <source>
        <dbReference type="EMBL" id="SFN19828.1"/>
    </source>
</evidence>
<dbReference type="EMBL" id="FOVI01000002">
    <property type="protein sequence ID" value="SFN19828.1"/>
    <property type="molecule type" value="Genomic_DNA"/>
</dbReference>
<feature type="signal peptide" evidence="1">
    <location>
        <begin position="1"/>
        <end position="21"/>
    </location>
</feature>
<dbReference type="OrthoDB" id="1489185at2"/>
<sequence>MKKIFKNISLLFLSLGSVTYAQTVEPIMVNHGQLYILPSTLVSTQFDFDNKASGVIFNDGEFQFYKNYNNDGLFTHSTNQTTGYTVFQGSQPQLIQGSQPSKHFDVLFYNTSTQYPFSLNSDMIIDGVGNFREGIVRINKNNGGQLLFGNGASQMNASDRSYAEGMVEKQGNNAFTFPIGKSGYYRLAGISAPSNMADTYMSEYFKETTNQTYPHKDRTGIISAVNDQEYWKITQAAGTTGSIMVTLSWHDQTTPVEFRGTQDLHIVRWDATQNLWVDEGGVVDAGARTITTPVQVDGFGIFTLGKIKEKFLNPGDVVVYNGVSPDGDGINDYLIIDNIEHFPENQVILYNRWGRKVYETKNYNSKNNVFVGVAEGNGIVGSGEKLPAGTYYYVVEYLYDWDGQSQWIKKVGYIHLESNN</sequence>
<keyword evidence="1" id="KW-0732">Signal</keyword>
<feature type="chain" id="PRO_5011739513" evidence="1">
    <location>
        <begin position="22"/>
        <end position="420"/>
    </location>
</feature>
<accession>A0A1I4X143</accession>
<dbReference type="STRING" id="913024.SAMN05421741_10269"/>
<organism evidence="2 3">
    <name type="scientific">Paenimyroides ummariense</name>
    <dbReference type="NCBI Taxonomy" id="913024"/>
    <lineage>
        <taxon>Bacteria</taxon>
        <taxon>Pseudomonadati</taxon>
        <taxon>Bacteroidota</taxon>
        <taxon>Flavobacteriia</taxon>
        <taxon>Flavobacteriales</taxon>
        <taxon>Flavobacteriaceae</taxon>
        <taxon>Paenimyroides</taxon>
    </lineage>
</organism>
<reference evidence="3" key="1">
    <citation type="submission" date="2016-10" db="EMBL/GenBank/DDBJ databases">
        <authorList>
            <person name="Varghese N."/>
            <person name="Submissions S."/>
        </authorList>
    </citation>
    <scope>NUCLEOTIDE SEQUENCE [LARGE SCALE GENOMIC DNA]</scope>
    <source>
        <strain evidence="3">DS-12</strain>
    </source>
</reference>
<name>A0A1I4X143_9FLAO</name>
<keyword evidence="3" id="KW-1185">Reference proteome</keyword>
<protein>
    <submittedName>
        <fullName evidence="2">Gliding motility-associated C-terminal domain-containing protein</fullName>
    </submittedName>
</protein>